<dbReference type="AlphaFoldDB" id="A0A319E862"/>
<reference evidence="6 7" key="1">
    <citation type="submission" date="2018-02" db="EMBL/GenBank/DDBJ databases">
        <title>The genomes of Aspergillus section Nigri reveals drivers in fungal speciation.</title>
        <authorList>
            <consortium name="DOE Joint Genome Institute"/>
            <person name="Vesth T.C."/>
            <person name="Nybo J."/>
            <person name="Theobald S."/>
            <person name="Brandl J."/>
            <person name="Frisvad J.C."/>
            <person name="Nielsen K.F."/>
            <person name="Lyhne E.K."/>
            <person name="Kogle M.E."/>
            <person name="Kuo A."/>
            <person name="Riley R."/>
            <person name="Clum A."/>
            <person name="Nolan M."/>
            <person name="Lipzen A."/>
            <person name="Salamov A."/>
            <person name="Henrissat B."/>
            <person name="Wiebenga A."/>
            <person name="De vries R.P."/>
            <person name="Grigoriev I.V."/>
            <person name="Mortensen U.H."/>
            <person name="Andersen M.R."/>
            <person name="Baker S.E."/>
        </authorList>
    </citation>
    <scope>NUCLEOTIDE SEQUENCE [LARGE SCALE GENOMIC DNA]</scope>
    <source>
        <strain evidence="6 7">CBS 707.79</strain>
    </source>
</reference>
<keyword evidence="1" id="KW-0285">Flavoprotein</keyword>
<accession>A0A319E862</accession>
<keyword evidence="2" id="KW-0274">FAD</keyword>
<dbReference type="EMBL" id="KZ825832">
    <property type="protein sequence ID" value="PYH96858.1"/>
    <property type="molecule type" value="Genomic_DNA"/>
</dbReference>
<dbReference type="GO" id="GO:0071949">
    <property type="term" value="F:FAD binding"/>
    <property type="evidence" value="ECO:0007669"/>
    <property type="project" value="InterPro"/>
</dbReference>
<protein>
    <submittedName>
        <fullName evidence="6">FAD/NAD(P)-binding domain-containing protein</fullName>
    </submittedName>
</protein>
<gene>
    <name evidence="6" type="ORF">BO71DRAFT_439242</name>
</gene>
<dbReference type="OrthoDB" id="655030at2759"/>
<dbReference type="Gene3D" id="3.50.50.60">
    <property type="entry name" value="FAD/NAD(P)-binding domain"/>
    <property type="match status" value="2"/>
</dbReference>
<feature type="domain" description="FAD-binding" evidence="5">
    <location>
        <begin position="122"/>
        <end position="171"/>
    </location>
</feature>
<dbReference type="SUPFAM" id="SSF51905">
    <property type="entry name" value="FAD/NAD(P)-binding domain"/>
    <property type="match status" value="1"/>
</dbReference>
<dbReference type="Proteomes" id="UP000247810">
    <property type="component" value="Unassembled WGS sequence"/>
</dbReference>
<sequence>MPRPASIAIIGGGPCGLPFARLLETVGIEYVVFERDASSDPTPLFQGGTLDLHRDTAQEALRRAGLADEFEKLARRDGSRILIQDFQGNHRHILGEGNDAPEIDRFQLRQLLLNSLPAHRVRWGKALRYSLDPRAPGVVLLGDAAHLSTPNGAGVNMAMYDALVLFERVTAEVQKIQDGEYDEAGDAAALERAVGAYETDMRPRARKNILKAIGMEDMMYSKDGLRQMVAMVKPPAGA</sequence>
<dbReference type="PANTHER" id="PTHR46972:SF1">
    <property type="entry name" value="FAD DEPENDENT OXIDOREDUCTASE DOMAIN-CONTAINING PROTEIN"/>
    <property type="match status" value="1"/>
</dbReference>
<evidence type="ECO:0000256" key="2">
    <source>
        <dbReference type="ARBA" id="ARBA00022827"/>
    </source>
</evidence>
<feature type="domain" description="FAD-binding" evidence="5">
    <location>
        <begin position="6"/>
        <end position="76"/>
    </location>
</feature>
<dbReference type="InterPro" id="IPR036188">
    <property type="entry name" value="FAD/NAD-bd_sf"/>
</dbReference>
<dbReference type="PANTHER" id="PTHR46972">
    <property type="entry name" value="MONOOXYGENASE ASQM-RELATED"/>
    <property type="match status" value="1"/>
</dbReference>
<evidence type="ECO:0000256" key="4">
    <source>
        <dbReference type="ARBA" id="ARBA00023033"/>
    </source>
</evidence>
<evidence type="ECO:0000313" key="6">
    <source>
        <dbReference type="EMBL" id="PYH96858.1"/>
    </source>
</evidence>
<keyword evidence="3" id="KW-0560">Oxidoreductase</keyword>
<organism evidence="6 7">
    <name type="scientific">Aspergillus ellipticus CBS 707.79</name>
    <dbReference type="NCBI Taxonomy" id="1448320"/>
    <lineage>
        <taxon>Eukaryota</taxon>
        <taxon>Fungi</taxon>
        <taxon>Dikarya</taxon>
        <taxon>Ascomycota</taxon>
        <taxon>Pezizomycotina</taxon>
        <taxon>Eurotiomycetes</taxon>
        <taxon>Eurotiomycetidae</taxon>
        <taxon>Eurotiales</taxon>
        <taxon>Aspergillaceae</taxon>
        <taxon>Aspergillus</taxon>
        <taxon>Aspergillus subgen. Circumdati</taxon>
    </lineage>
</organism>
<dbReference type="STRING" id="1448320.A0A319E862"/>
<evidence type="ECO:0000256" key="1">
    <source>
        <dbReference type="ARBA" id="ARBA00022630"/>
    </source>
</evidence>
<evidence type="ECO:0000259" key="5">
    <source>
        <dbReference type="Pfam" id="PF01494"/>
    </source>
</evidence>
<keyword evidence="7" id="KW-1185">Reference proteome</keyword>
<keyword evidence="4" id="KW-0503">Monooxygenase</keyword>
<dbReference type="Pfam" id="PF01494">
    <property type="entry name" value="FAD_binding_3"/>
    <property type="match status" value="2"/>
</dbReference>
<evidence type="ECO:0000313" key="7">
    <source>
        <dbReference type="Proteomes" id="UP000247810"/>
    </source>
</evidence>
<dbReference type="VEuPathDB" id="FungiDB:BO71DRAFT_439242"/>
<dbReference type="GO" id="GO:0004497">
    <property type="term" value="F:monooxygenase activity"/>
    <property type="evidence" value="ECO:0007669"/>
    <property type="project" value="UniProtKB-KW"/>
</dbReference>
<evidence type="ECO:0000256" key="3">
    <source>
        <dbReference type="ARBA" id="ARBA00023002"/>
    </source>
</evidence>
<proteinExistence type="predicted"/>
<dbReference type="InterPro" id="IPR002938">
    <property type="entry name" value="FAD-bd"/>
</dbReference>
<name>A0A319E862_9EURO</name>